<evidence type="ECO:0000313" key="2">
    <source>
        <dbReference type="EMBL" id="RUP47192.1"/>
    </source>
</evidence>
<evidence type="ECO:0000313" key="3">
    <source>
        <dbReference type="Proteomes" id="UP000268093"/>
    </source>
</evidence>
<keyword evidence="3" id="KW-1185">Reference proteome</keyword>
<feature type="region of interest" description="Disordered" evidence="1">
    <location>
        <begin position="29"/>
        <end position="82"/>
    </location>
</feature>
<reference evidence="2 3" key="1">
    <citation type="journal article" date="2018" name="New Phytol.">
        <title>Phylogenomics of Endogonaceae and evolution of mycorrhizas within Mucoromycota.</title>
        <authorList>
            <person name="Chang Y."/>
            <person name="Desiro A."/>
            <person name="Na H."/>
            <person name="Sandor L."/>
            <person name="Lipzen A."/>
            <person name="Clum A."/>
            <person name="Barry K."/>
            <person name="Grigoriev I.V."/>
            <person name="Martin F.M."/>
            <person name="Stajich J.E."/>
            <person name="Smith M.E."/>
            <person name="Bonito G."/>
            <person name="Spatafora J.W."/>
        </authorList>
    </citation>
    <scope>NUCLEOTIDE SEQUENCE [LARGE SCALE GENOMIC DNA]</scope>
    <source>
        <strain evidence="2 3">GMNB39</strain>
    </source>
</reference>
<proteinExistence type="predicted"/>
<organism evidence="2 3">
    <name type="scientific">Jimgerdemannia flammicorona</name>
    <dbReference type="NCBI Taxonomy" id="994334"/>
    <lineage>
        <taxon>Eukaryota</taxon>
        <taxon>Fungi</taxon>
        <taxon>Fungi incertae sedis</taxon>
        <taxon>Mucoromycota</taxon>
        <taxon>Mucoromycotina</taxon>
        <taxon>Endogonomycetes</taxon>
        <taxon>Endogonales</taxon>
        <taxon>Endogonaceae</taxon>
        <taxon>Jimgerdemannia</taxon>
    </lineage>
</organism>
<dbReference type="Proteomes" id="UP000268093">
    <property type="component" value="Unassembled WGS sequence"/>
</dbReference>
<evidence type="ECO:0000256" key="1">
    <source>
        <dbReference type="SAM" id="MobiDB-lite"/>
    </source>
</evidence>
<protein>
    <submittedName>
        <fullName evidence="2">Uncharacterized protein</fullName>
    </submittedName>
</protein>
<dbReference type="AlphaFoldDB" id="A0A433D8N5"/>
<name>A0A433D8N5_9FUNG</name>
<comment type="caution">
    <text evidence="2">The sequence shown here is derived from an EMBL/GenBank/DDBJ whole genome shotgun (WGS) entry which is preliminary data.</text>
</comment>
<accession>A0A433D8N5</accession>
<sequence length="82" mass="9065">MTRLPSSVSPSPLERGPLTLSLRLGLPAETAFNHTSPRRDSTTDASGITHPVNKKMALTPRRPRLSYLDSGNEPTIKSYKEY</sequence>
<dbReference type="EMBL" id="RBNI01004865">
    <property type="protein sequence ID" value="RUP47192.1"/>
    <property type="molecule type" value="Genomic_DNA"/>
</dbReference>
<gene>
    <name evidence="2" type="ORF">BC936DRAFT_146030</name>
</gene>